<evidence type="ECO:0000256" key="4">
    <source>
        <dbReference type="ARBA" id="ARBA00023004"/>
    </source>
</evidence>
<dbReference type="GO" id="GO:0046872">
    <property type="term" value="F:metal ion binding"/>
    <property type="evidence" value="ECO:0007669"/>
    <property type="project" value="UniProtKB-KW"/>
</dbReference>
<dbReference type="InterPro" id="IPR001055">
    <property type="entry name" value="Adrenodoxin-like"/>
</dbReference>
<dbReference type="Pfam" id="PF00111">
    <property type="entry name" value="Fer2"/>
    <property type="match status" value="1"/>
</dbReference>
<name>A0A7S3VGU9_9STRA</name>
<dbReference type="InterPro" id="IPR012675">
    <property type="entry name" value="Beta-grasp_dom_sf"/>
</dbReference>
<evidence type="ECO:0000256" key="3">
    <source>
        <dbReference type="ARBA" id="ARBA00022723"/>
    </source>
</evidence>
<dbReference type="GO" id="GO:0009055">
    <property type="term" value="F:electron transfer activity"/>
    <property type="evidence" value="ECO:0007669"/>
    <property type="project" value="TreeGrafter"/>
</dbReference>
<feature type="signal peptide" evidence="7">
    <location>
        <begin position="1"/>
        <end position="21"/>
    </location>
</feature>
<keyword evidence="7" id="KW-0732">Signal</keyword>
<evidence type="ECO:0000256" key="2">
    <source>
        <dbReference type="ARBA" id="ARBA00022714"/>
    </source>
</evidence>
<dbReference type="EMBL" id="HBIO01031769">
    <property type="protein sequence ID" value="CAE0479506.1"/>
    <property type="molecule type" value="Transcribed_RNA"/>
</dbReference>
<dbReference type="InterPro" id="IPR036010">
    <property type="entry name" value="2Fe-2S_ferredoxin-like_sf"/>
</dbReference>
<evidence type="ECO:0000259" key="8">
    <source>
        <dbReference type="PROSITE" id="PS51085"/>
    </source>
</evidence>
<dbReference type="GO" id="GO:0140647">
    <property type="term" value="P:P450-containing electron transport chain"/>
    <property type="evidence" value="ECO:0007669"/>
    <property type="project" value="InterPro"/>
</dbReference>
<dbReference type="SUPFAM" id="SSF54292">
    <property type="entry name" value="2Fe-2S ferredoxin-like"/>
    <property type="match status" value="1"/>
</dbReference>
<dbReference type="GO" id="GO:0051537">
    <property type="term" value="F:2 iron, 2 sulfur cluster binding"/>
    <property type="evidence" value="ECO:0007669"/>
    <property type="project" value="UniProtKB-KW"/>
</dbReference>
<organism evidence="9">
    <name type="scientific">Chaetoceros debilis</name>
    <dbReference type="NCBI Taxonomy" id="122233"/>
    <lineage>
        <taxon>Eukaryota</taxon>
        <taxon>Sar</taxon>
        <taxon>Stramenopiles</taxon>
        <taxon>Ochrophyta</taxon>
        <taxon>Bacillariophyta</taxon>
        <taxon>Coscinodiscophyceae</taxon>
        <taxon>Chaetocerotophycidae</taxon>
        <taxon>Chaetocerotales</taxon>
        <taxon>Chaetocerotaceae</taxon>
        <taxon>Chaetoceros</taxon>
    </lineage>
</organism>
<feature type="chain" id="PRO_5031412580" description="2Fe-2S ferredoxin-type domain-containing protein" evidence="7">
    <location>
        <begin position="22"/>
        <end position="310"/>
    </location>
</feature>
<proteinExistence type="inferred from homology"/>
<comment type="cofactor">
    <cofactor evidence="6">
        <name>[2Fe-2S] cluster</name>
        <dbReference type="ChEBI" id="CHEBI:190135"/>
    </cofactor>
</comment>
<dbReference type="Gene3D" id="3.10.20.30">
    <property type="match status" value="1"/>
</dbReference>
<keyword evidence="4" id="KW-0408">Iron</keyword>
<comment type="similarity">
    <text evidence="1">Belongs to the adrenodoxin/putidaredoxin family.</text>
</comment>
<gene>
    <name evidence="9" type="ORF">CDEB00056_LOCUS24360</name>
</gene>
<dbReference type="GO" id="GO:0005739">
    <property type="term" value="C:mitochondrion"/>
    <property type="evidence" value="ECO:0007669"/>
    <property type="project" value="TreeGrafter"/>
</dbReference>
<evidence type="ECO:0000256" key="7">
    <source>
        <dbReference type="SAM" id="SignalP"/>
    </source>
</evidence>
<keyword evidence="5" id="KW-0411">Iron-sulfur</keyword>
<feature type="domain" description="2Fe-2S ferredoxin-type" evidence="8">
    <location>
        <begin position="198"/>
        <end position="303"/>
    </location>
</feature>
<evidence type="ECO:0000313" key="9">
    <source>
        <dbReference type="EMBL" id="CAE0479506.1"/>
    </source>
</evidence>
<dbReference type="CDD" id="cd00207">
    <property type="entry name" value="fer2"/>
    <property type="match status" value="1"/>
</dbReference>
<evidence type="ECO:0000256" key="6">
    <source>
        <dbReference type="ARBA" id="ARBA00034078"/>
    </source>
</evidence>
<dbReference type="PANTHER" id="PTHR23426">
    <property type="entry name" value="FERREDOXIN/ADRENODOXIN"/>
    <property type="match status" value="1"/>
</dbReference>
<dbReference type="AlphaFoldDB" id="A0A7S3VGU9"/>
<keyword evidence="3" id="KW-0479">Metal-binding</keyword>
<evidence type="ECO:0000256" key="5">
    <source>
        <dbReference type="ARBA" id="ARBA00023014"/>
    </source>
</evidence>
<evidence type="ECO:0000256" key="1">
    <source>
        <dbReference type="ARBA" id="ARBA00010914"/>
    </source>
</evidence>
<dbReference type="PANTHER" id="PTHR23426:SF65">
    <property type="entry name" value="FERREDOXIN-2, MITOCHONDRIAL"/>
    <property type="match status" value="1"/>
</dbReference>
<protein>
    <recommendedName>
        <fullName evidence="8">2Fe-2S ferredoxin-type domain-containing protein</fullName>
    </recommendedName>
</protein>
<dbReference type="PROSITE" id="PS51085">
    <property type="entry name" value="2FE2S_FER_2"/>
    <property type="match status" value="1"/>
</dbReference>
<accession>A0A7S3VGU9</accession>
<reference evidence="9" key="1">
    <citation type="submission" date="2021-01" db="EMBL/GenBank/DDBJ databases">
        <authorList>
            <person name="Corre E."/>
            <person name="Pelletier E."/>
            <person name="Niang G."/>
            <person name="Scheremetjew M."/>
            <person name="Finn R."/>
            <person name="Kale V."/>
            <person name="Holt S."/>
            <person name="Cochrane G."/>
            <person name="Meng A."/>
            <person name="Brown T."/>
            <person name="Cohen L."/>
        </authorList>
    </citation>
    <scope>NUCLEOTIDE SEQUENCE</scope>
    <source>
        <strain evidence="9">MM31A-1</strain>
    </source>
</reference>
<sequence>MRASNILLLLASASLSTNGLAFLMPGSTRALPGSFTINDPSLVASLSVPPATSSALFMSEAPDSSESSSADAGDDKIDITLDDRLYRIRITRAPGIEWGTDLSFSFVYVRAMEPAGPASLSNQIEVGDQICELKAVGEKGSTVVPLIGASFDAVMRAFATLAKTTKIVDLVFFKGSKDELKALCEGGSKKSDVESGKIKITVIQNKGSRDEQVKIIIVDEGANVRQTLVDNGINVYQSLTRWTNCKGKQLCGTCIVNIVDGANGTNRKSMDEESTLRENPDSYRLSCVTFAYEDVTVETFPPIKAAQWTR</sequence>
<dbReference type="InterPro" id="IPR001041">
    <property type="entry name" value="2Fe-2S_ferredoxin-type"/>
</dbReference>
<keyword evidence="2" id="KW-0001">2Fe-2S</keyword>